<evidence type="ECO:0000259" key="5">
    <source>
        <dbReference type="PROSITE" id="PS01186"/>
    </source>
</evidence>
<sequence>MSMAGLRSISITFILVSVALPLGRAAIKQCIYCSWNTASGSPDCYNGDTAGNDPCSGSDAYCLTQLTLQDGYITAIQRSCASGSSDIDDSTDVKPNSEKCVLVSNPYDPIETTTCYISCDNSDNCNTAGPERLTLCDADCVYGQCDYITGSCVCQDGYSGKTCSTTQKTPLVFRRCLQCDDETKSCVNTKSPTECPRADQKYCAVTRTITYDDDEEQKRNVITRSCTTDYVAADECFISSRGDQDVLPGVEYTCISTCDSDGCNTGTLDGKVLETDLSRPLFCIVCSSQDNSGCDTVQACPSSATHCQSIVTYYKSDKMDRASTVDPDYMLISVERSCATSDLPTRCTSSPVGSSSLEKVTCQERCQGDGCNTGWPARPKCSQCECTSCSSSDPCKTSPPVAKSCRYPYHEFCIVQDNNHAGSDRTSSVDGYPRSIIRGCSYKGIGNDCRVEGSTESCNKTCSVDGCNLGNSAPLQTSLSNILLMVVSLLVFVCNY</sequence>
<evidence type="ECO:0000256" key="2">
    <source>
        <dbReference type="ARBA" id="ARBA00023157"/>
    </source>
</evidence>
<accession>A0ABP0F3T6</accession>
<keyword evidence="1 3" id="KW-0732">Signal</keyword>
<name>A0ABP0F3T6_CLALP</name>
<evidence type="ECO:0000313" key="6">
    <source>
        <dbReference type="EMBL" id="CAK8674380.1"/>
    </source>
</evidence>
<evidence type="ECO:0000256" key="1">
    <source>
        <dbReference type="ARBA" id="ARBA00022729"/>
    </source>
</evidence>
<evidence type="ECO:0000256" key="3">
    <source>
        <dbReference type="SAM" id="SignalP"/>
    </source>
</evidence>
<proteinExistence type="predicted"/>
<feature type="signal peptide" evidence="3">
    <location>
        <begin position="1"/>
        <end position="25"/>
    </location>
</feature>
<dbReference type="PANTHER" id="PTHR10036:SF3">
    <property type="entry name" value="PROTEIN SLEEPLESS-RELATED"/>
    <property type="match status" value="1"/>
</dbReference>
<evidence type="ECO:0000259" key="4">
    <source>
        <dbReference type="PROSITE" id="PS00022"/>
    </source>
</evidence>
<feature type="domain" description="EGF-like" evidence="4 5">
    <location>
        <begin position="152"/>
        <end position="163"/>
    </location>
</feature>
<keyword evidence="2" id="KW-1015">Disulfide bond</keyword>
<dbReference type="EMBL" id="CAWYQH010000013">
    <property type="protein sequence ID" value="CAK8674380.1"/>
    <property type="molecule type" value="Genomic_DNA"/>
</dbReference>
<evidence type="ECO:0000313" key="7">
    <source>
        <dbReference type="Proteomes" id="UP001642483"/>
    </source>
</evidence>
<dbReference type="PROSITE" id="PS00022">
    <property type="entry name" value="EGF_1"/>
    <property type="match status" value="1"/>
</dbReference>
<organism evidence="6 7">
    <name type="scientific">Clavelina lepadiformis</name>
    <name type="common">Light-bulb sea squirt</name>
    <name type="synonym">Ascidia lepadiformis</name>
    <dbReference type="NCBI Taxonomy" id="159417"/>
    <lineage>
        <taxon>Eukaryota</taxon>
        <taxon>Metazoa</taxon>
        <taxon>Chordata</taxon>
        <taxon>Tunicata</taxon>
        <taxon>Ascidiacea</taxon>
        <taxon>Aplousobranchia</taxon>
        <taxon>Clavelinidae</taxon>
        <taxon>Clavelina</taxon>
    </lineage>
</organism>
<keyword evidence="7" id="KW-1185">Reference proteome</keyword>
<protein>
    <recommendedName>
        <fullName evidence="4 5">EGF-like domain-containing protein</fullName>
    </recommendedName>
</protein>
<feature type="chain" id="PRO_5047126489" description="EGF-like domain-containing protein" evidence="3">
    <location>
        <begin position="26"/>
        <end position="496"/>
    </location>
</feature>
<dbReference type="PANTHER" id="PTHR10036">
    <property type="entry name" value="CD59 GLYCOPROTEIN"/>
    <property type="match status" value="1"/>
</dbReference>
<comment type="caution">
    <text evidence="6">The sequence shown here is derived from an EMBL/GenBank/DDBJ whole genome shotgun (WGS) entry which is preliminary data.</text>
</comment>
<dbReference type="InterPro" id="IPR000742">
    <property type="entry name" value="EGF"/>
</dbReference>
<dbReference type="InterPro" id="IPR045860">
    <property type="entry name" value="Snake_toxin-like_sf"/>
</dbReference>
<dbReference type="SUPFAM" id="SSF57302">
    <property type="entry name" value="Snake toxin-like"/>
    <property type="match status" value="1"/>
</dbReference>
<gene>
    <name evidence="6" type="ORF">CVLEPA_LOCUS4083</name>
</gene>
<dbReference type="Proteomes" id="UP001642483">
    <property type="component" value="Unassembled WGS sequence"/>
</dbReference>
<dbReference type="PROSITE" id="PS01186">
    <property type="entry name" value="EGF_2"/>
    <property type="match status" value="1"/>
</dbReference>
<reference evidence="6 7" key="1">
    <citation type="submission" date="2024-02" db="EMBL/GenBank/DDBJ databases">
        <authorList>
            <person name="Daric V."/>
            <person name="Darras S."/>
        </authorList>
    </citation>
    <scope>NUCLEOTIDE SEQUENCE [LARGE SCALE GENOMIC DNA]</scope>
</reference>